<dbReference type="InterPro" id="IPR029058">
    <property type="entry name" value="AB_hydrolase_fold"/>
</dbReference>
<gene>
    <name evidence="1" type="ORF">DXT89_12615</name>
</gene>
<evidence type="ECO:0000313" key="1">
    <source>
        <dbReference type="EMBL" id="KAA3526805.1"/>
    </source>
</evidence>
<sequence>MALENGATVLETITVTAPKIAENSSNATEVRGDAKWKTCWRHACYLAKYIYKDPAPAGGFHTQFPEKIAEVERYWEKWDELVQQGASGLVARLFKVKGYDPNSKTDVCPPCLVFRGTDFDDMRNLAVVPTVKVLGHTFYNKPTILDKTIDSNTTKEQLVALGWKSTLIYTEDGWPVVEGATSGSYLSLPCSVSLEIFSKENGDWSNNIQQGLGKGSAQYRNATTYGTRQIVEKIRPSNDKRLEITGHSLGGGLASAVCCVLNRLFPSIYIHAIVFNPSGVHPNTIRPATAADGKINVFSVKDEFLTTVQSHRNLLPVIGSVFRLAKRTIKQDGMPDHLGIMMQMPGTSPGKYDETWSVPPKGSHLPVLFPINQQTLVPFPKKGGFPAINKLDTMLNASPSVSLFATEAAKYLNETYRSGADKTLTENSWMGLGVYRIDSLYVEMGKRYVADLQPEIDALMKIFEASASYHGMDYVIATYDKTFGKP</sequence>
<dbReference type="Pfam" id="PF26363">
    <property type="entry name" value="Phospholipase-like"/>
    <property type="match status" value="1"/>
</dbReference>
<dbReference type="SUPFAM" id="SSF53474">
    <property type="entry name" value="alpha/beta-Hydrolases"/>
    <property type="match status" value="1"/>
</dbReference>
<proteinExistence type="predicted"/>
<accession>A0A368NSS8</accession>
<organism evidence="1 2">
    <name type="scientific">Agrobacterium vitis</name>
    <name type="common">Rhizobium vitis</name>
    <dbReference type="NCBI Taxonomy" id="373"/>
    <lineage>
        <taxon>Bacteria</taxon>
        <taxon>Pseudomonadati</taxon>
        <taxon>Pseudomonadota</taxon>
        <taxon>Alphaproteobacteria</taxon>
        <taxon>Hyphomicrobiales</taxon>
        <taxon>Rhizobiaceae</taxon>
        <taxon>Rhizobium/Agrobacterium group</taxon>
        <taxon>Agrobacterium</taxon>
    </lineage>
</organism>
<dbReference type="GeneID" id="60682993"/>
<dbReference type="OrthoDB" id="7330655at2"/>
<name>A0A368NSS8_AGRVI</name>
<evidence type="ECO:0000313" key="2">
    <source>
        <dbReference type="Proteomes" id="UP000436911"/>
    </source>
</evidence>
<dbReference type="Gene3D" id="3.40.50.1820">
    <property type="entry name" value="alpha/beta hydrolase"/>
    <property type="match status" value="1"/>
</dbReference>
<comment type="caution">
    <text evidence="1">The sequence shown here is derived from an EMBL/GenBank/DDBJ whole genome shotgun (WGS) entry which is preliminary data.</text>
</comment>
<reference evidence="1 2" key="1">
    <citation type="submission" date="2018-08" db="EMBL/GenBank/DDBJ databases">
        <title>Genome sequencing of Agrobacterium vitis strain ICMP 10754.</title>
        <authorList>
            <person name="Visnovsky S.B."/>
            <person name="Pitman A.R."/>
        </authorList>
    </citation>
    <scope>NUCLEOTIDE SEQUENCE [LARGE SCALE GENOMIC DNA]</scope>
    <source>
        <strain evidence="1 2">ICMP 10754</strain>
    </source>
</reference>
<dbReference type="EMBL" id="QUSG01000006">
    <property type="protein sequence ID" value="KAA3526805.1"/>
    <property type="molecule type" value="Genomic_DNA"/>
</dbReference>
<dbReference type="AlphaFoldDB" id="A0A368NSS8"/>
<dbReference type="Proteomes" id="UP000436911">
    <property type="component" value="Unassembled WGS sequence"/>
</dbReference>
<dbReference type="RefSeq" id="WP_060718085.1">
    <property type="nucleotide sequence ID" value="NZ_CP055265.1"/>
</dbReference>
<protein>
    <recommendedName>
        <fullName evidence="3">Fungal lipase-like domain-containing protein</fullName>
    </recommendedName>
</protein>
<evidence type="ECO:0008006" key="3">
    <source>
        <dbReference type="Google" id="ProtNLM"/>
    </source>
</evidence>